<comment type="catalytic activity">
    <reaction evidence="9">
        <text>L-histidyl-glycine(out) = L-histidyl-glycine(in)</text>
        <dbReference type="Rhea" id="RHEA:79395"/>
        <dbReference type="ChEBI" id="CHEBI:229957"/>
    </reaction>
</comment>
<evidence type="ECO:0000256" key="9">
    <source>
        <dbReference type="ARBA" id="ARBA00044878"/>
    </source>
</evidence>
<evidence type="ECO:0000256" key="23">
    <source>
        <dbReference type="ARBA" id="ARBA00045709"/>
    </source>
</evidence>
<comment type="catalytic activity">
    <reaction evidence="11">
        <text>L-alpha-aminoacyl-L-histidine(out) = L-alpha-aminoacyl-L-histidine(in)</text>
        <dbReference type="Rhea" id="RHEA:79375"/>
        <dbReference type="ChEBI" id="CHEBI:229967"/>
    </reaction>
</comment>
<dbReference type="Gene3D" id="1.20.1250.20">
    <property type="entry name" value="MFS general substrate transporter like domains"/>
    <property type="match status" value="2"/>
</dbReference>
<reference evidence="26" key="3">
    <citation type="submission" date="2015-02" db="UniProtKB">
        <authorList>
            <consortium name="EnsemblProtists"/>
        </authorList>
    </citation>
    <scope>IDENTIFICATION</scope>
    <source>
        <strain evidence="26">DAOM BR144</strain>
    </source>
</reference>
<dbReference type="PANTHER" id="PTHR23512">
    <property type="entry name" value="MAJOR FACILITATOR SUPERFAMILY DOMAIN-CONTAINING PROTEIN 1"/>
    <property type="match status" value="1"/>
</dbReference>
<keyword evidence="27" id="KW-1185">Reference proteome</keyword>
<feature type="transmembrane region" description="Helical" evidence="25">
    <location>
        <begin position="76"/>
        <end position="96"/>
    </location>
</feature>
<keyword evidence="3" id="KW-0813">Transport</keyword>
<dbReference type="GO" id="GO:0022857">
    <property type="term" value="F:transmembrane transporter activity"/>
    <property type="evidence" value="ECO:0007669"/>
    <property type="project" value="InterPro"/>
</dbReference>
<keyword evidence="5 25" id="KW-1133">Transmembrane helix</keyword>
<dbReference type="SUPFAM" id="SSF103473">
    <property type="entry name" value="MFS general substrate transporter"/>
    <property type="match status" value="2"/>
</dbReference>
<evidence type="ECO:0000256" key="11">
    <source>
        <dbReference type="ARBA" id="ARBA00044884"/>
    </source>
</evidence>
<dbReference type="Pfam" id="PF07690">
    <property type="entry name" value="MFS_1"/>
    <property type="match status" value="1"/>
</dbReference>
<evidence type="ECO:0000256" key="5">
    <source>
        <dbReference type="ARBA" id="ARBA00022989"/>
    </source>
</evidence>
<organism evidence="26 27">
    <name type="scientific">Globisporangium ultimum (strain ATCC 200006 / CBS 805.95 / DAOM BR144)</name>
    <name type="common">Pythium ultimum</name>
    <dbReference type="NCBI Taxonomy" id="431595"/>
    <lineage>
        <taxon>Eukaryota</taxon>
        <taxon>Sar</taxon>
        <taxon>Stramenopiles</taxon>
        <taxon>Oomycota</taxon>
        <taxon>Peronosporomycetes</taxon>
        <taxon>Pythiales</taxon>
        <taxon>Pythiaceae</taxon>
        <taxon>Globisporangium</taxon>
    </lineage>
</organism>
<evidence type="ECO:0000256" key="22">
    <source>
        <dbReference type="ARBA" id="ARBA00045018"/>
    </source>
</evidence>
<evidence type="ECO:0000256" key="2">
    <source>
        <dbReference type="ARBA" id="ARBA00008335"/>
    </source>
</evidence>
<keyword evidence="6 25" id="KW-0472">Membrane</keyword>
<evidence type="ECO:0000256" key="10">
    <source>
        <dbReference type="ARBA" id="ARBA00044881"/>
    </source>
</evidence>
<comment type="catalytic activity">
    <reaction evidence="13">
        <text>L-alpha-aminoacyl-L-lysine(out) = L-alpha-aminoacyl-L-lysine(in)</text>
        <dbReference type="Rhea" id="RHEA:79383"/>
        <dbReference type="ChEBI" id="CHEBI:229966"/>
    </reaction>
</comment>
<comment type="catalytic activity">
    <reaction evidence="17">
        <text>L-arginyl-glycine(out) = L-arginyl-glycine(in)</text>
        <dbReference type="Rhea" id="RHEA:79391"/>
        <dbReference type="ChEBI" id="CHEBI:229955"/>
    </reaction>
</comment>
<feature type="transmembrane region" description="Helical" evidence="25">
    <location>
        <begin position="163"/>
        <end position="183"/>
    </location>
</feature>
<evidence type="ECO:0000256" key="18">
    <source>
        <dbReference type="ARBA" id="ARBA00044912"/>
    </source>
</evidence>
<evidence type="ECO:0000256" key="1">
    <source>
        <dbReference type="ARBA" id="ARBA00004155"/>
    </source>
</evidence>
<comment type="catalytic activity">
    <reaction evidence="15">
        <text>L-arginyl-L-alpha-amino acid(out) = L-arginyl-L-alpha-amino acid(in)</text>
        <dbReference type="Rhea" id="RHEA:79371"/>
        <dbReference type="ChEBI" id="CHEBI:84315"/>
    </reaction>
</comment>
<feature type="transmembrane region" description="Helical" evidence="25">
    <location>
        <begin position="31"/>
        <end position="50"/>
    </location>
</feature>
<dbReference type="OMA" id="NTHAYAW"/>
<dbReference type="eggNOG" id="KOG4686">
    <property type="taxonomic scope" value="Eukaryota"/>
</dbReference>
<evidence type="ECO:0000256" key="3">
    <source>
        <dbReference type="ARBA" id="ARBA00022448"/>
    </source>
</evidence>
<dbReference type="GO" id="GO:0005765">
    <property type="term" value="C:lysosomal membrane"/>
    <property type="evidence" value="ECO:0007669"/>
    <property type="project" value="UniProtKB-SubCell"/>
</dbReference>
<keyword evidence="7" id="KW-0458">Lysosome</keyword>
<keyword evidence="4 25" id="KW-0812">Transmembrane</keyword>
<dbReference type="VEuPathDB" id="FungiDB:PYU1_G010634"/>
<evidence type="ECO:0000256" key="24">
    <source>
        <dbReference type="ARBA" id="ARBA00046376"/>
    </source>
</evidence>
<evidence type="ECO:0000313" key="26">
    <source>
        <dbReference type="EnsemblProtists" id="PYU1_T010657"/>
    </source>
</evidence>
<comment type="catalytic activity">
    <reaction evidence="20">
        <text>L-lysyl-glycine(out) = L-lysyl-glycine(in)</text>
        <dbReference type="Rhea" id="RHEA:79407"/>
        <dbReference type="ChEBI" id="CHEBI:191202"/>
    </reaction>
</comment>
<comment type="catalytic activity">
    <reaction evidence="8">
        <text>L-lysyl-L-alanine(out) = L-lysyl-L-alanine(in)</text>
        <dbReference type="Rhea" id="RHEA:79399"/>
        <dbReference type="ChEBI" id="CHEBI:229954"/>
    </reaction>
</comment>
<evidence type="ECO:0000256" key="4">
    <source>
        <dbReference type="ARBA" id="ARBA00022692"/>
    </source>
</evidence>
<comment type="catalytic activity">
    <reaction evidence="16">
        <text>L-lysyl-L-lysine(out) = L-lysyl-L-lysine(in)</text>
        <dbReference type="Rhea" id="RHEA:79403"/>
        <dbReference type="ChEBI" id="CHEBI:229956"/>
    </reaction>
</comment>
<evidence type="ECO:0000256" key="8">
    <source>
        <dbReference type="ARBA" id="ARBA00044876"/>
    </source>
</evidence>
<dbReference type="PANTHER" id="PTHR23512:SF3">
    <property type="entry name" value="MAJOR FACILITATOR SUPERFAMILY DOMAIN-CONTAINING PROTEIN 1"/>
    <property type="match status" value="1"/>
</dbReference>
<evidence type="ECO:0000256" key="16">
    <source>
        <dbReference type="ARBA" id="ARBA00044900"/>
    </source>
</evidence>
<evidence type="ECO:0000256" key="25">
    <source>
        <dbReference type="SAM" id="Phobius"/>
    </source>
</evidence>
<reference evidence="27" key="1">
    <citation type="journal article" date="2010" name="Genome Biol.">
        <title>Genome sequence of the necrotrophic plant pathogen Pythium ultimum reveals original pathogenicity mechanisms and effector repertoire.</title>
        <authorList>
            <person name="Levesque C.A."/>
            <person name="Brouwer H."/>
            <person name="Cano L."/>
            <person name="Hamilton J.P."/>
            <person name="Holt C."/>
            <person name="Huitema E."/>
            <person name="Raffaele S."/>
            <person name="Robideau G.P."/>
            <person name="Thines M."/>
            <person name="Win J."/>
            <person name="Zerillo M.M."/>
            <person name="Beakes G.W."/>
            <person name="Boore J.L."/>
            <person name="Busam D."/>
            <person name="Dumas B."/>
            <person name="Ferriera S."/>
            <person name="Fuerstenberg S.I."/>
            <person name="Gachon C.M."/>
            <person name="Gaulin E."/>
            <person name="Govers F."/>
            <person name="Grenville-Briggs L."/>
            <person name="Horner N."/>
            <person name="Hostetler J."/>
            <person name="Jiang R.H."/>
            <person name="Johnson J."/>
            <person name="Krajaejun T."/>
            <person name="Lin H."/>
            <person name="Meijer H.J."/>
            <person name="Moore B."/>
            <person name="Morris P."/>
            <person name="Phuntmart V."/>
            <person name="Puiu D."/>
            <person name="Shetty J."/>
            <person name="Stajich J.E."/>
            <person name="Tripathy S."/>
            <person name="Wawra S."/>
            <person name="van West P."/>
            <person name="Whitty B.R."/>
            <person name="Coutinho P.M."/>
            <person name="Henrissat B."/>
            <person name="Martin F."/>
            <person name="Thomas P.D."/>
            <person name="Tyler B.M."/>
            <person name="De Vries R.P."/>
            <person name="Kamoun S."/>
            <person name="Yandell M."/>
            <person name="Tisserat N."/>
            <person name="Buell C.R."/>
        </authorList>
    </citation>
    <scope>NUCLEOTIDE SEQUENCE</scope>
    <source>
        <strain evidence="27">DAOM:BR144</strain>
    </source>
</reference>
<dbReference type="InterPro" id="IPR052187">
    <property type="entry name" value="MFSD1"/>
</dbReference>
<dbReference type="STRING" id="431595.K3X0A8"/>
<protein>
    <recommendedName>
        <fullName evidence="21">Lysosomal dipeptide transporter MFSD1</fullName>
    </recommendedName>
    <alternativeName>
        <fullName evidence="22">Major facilitator superfamily domain-containing protein 1</fullName>
    </alternativeName>
</protein>
<proteinExistence type="inferred from homology"/>
<evidence type="ECO:0000256" key="20">
    <source>
        <dbReference type="ARBA" id="ARBA00044924"/>
    </source>
</evidence>
<feature type="transmembrane region" description="Helical" evidence="25">
    <location>
        <begin position="102"/>
        <end position="121"/>
    </location>
</feature>
<reference evidence="27" key="2">
    <citation type="submission" date="2010-04" db="EMBL/GenBank/DDBJ databases">
        <authorList>
            <person name="Buell R."/>
            <person name="Hamilton J."/>
            <person name="Hostetler J."/>
        </authorList>
    </citation>
    <scope>NUCLEOTIDE SEQUENCE [LARGE SCALE GENOMIC DNA]</scope>
    <source>
        <strain evidence="27">DAOM:BR144</strain>
    </source>
</reference>
<dbReference type="InParanoid" id="K3X0A8"/>
<comment type="similarity">
    <text evidence="2">Belongs to the major facilitator superfamily.</text>
</comment>
<evidence type="ECO:0000313" key="27">
    <source>
        <dbReference type="Proteomes" id="UP000019132"/>
    </source>
</evidence>
<comment type="subunit">
    <text evidence="24">Homodimer. Interacts with lysosomal protein GLMP (via lumenal domain); the interaction starts while both proteins are still in the endoplasmic reticulum and is required for stabilization of MFSD1 in lysosomes but has no direct effect on its targeting to lysosomes or transporter activity.</text>
</comment>
<evidence type="ECO:0000256" key="13">
    <source>
        <dbReference type="ARBA" id="ARBA00044893"/>
    </source>
</evidence>
<feature type="transmembrane region" description="Helical" evidence="25">
    <location>
        <begin position="254"/>
        <end position="281"/>
    </location>
</feature>
<comment type="catalytic activity">
    <reaction evidence="18">
        <text>L-histidyl-L-alpha-amino acid(out) = L-histidyl-L-alpha-amino acid(in)</text>
        <dbReference type="Rhea" id="RHEA:79379"/>
        <dbReference type="ChEBI" id="CHEBI:229964"/>
    </reaction>
</comment>
<comment type="catalytic activity">
    <reaction evidence="12">
        <text>L-lysyl-L-alpha-amino acid(out) = L-lysyl-L-alpha-amino acid(in)</text>
        <dbReference type="Rhea" id="RHEA:79387"/>
        <dbReference type="ChEBI" id="CHEBI:229965"/>
    </reaction>
</comment>
<evidence type="ECO:0000256" key="6">
    <source>
        <dbReference type="ARBA" id="ARBA00023136"/>
    </source>
</evidence>
<feature type="transmembrane region" description="Helical" evidence="25">
    <location>
        <begin position="195"/>
        <end position="217"/>
    </location>
</feature>
<dbReference type="AlphaFoldDB" id="K3X0A8"/>
<feature type="transmembrane region" description="Helical" evidence="25">
    <location>
        <begin position="384"/>
        <end position="403"/>
    </location>
</feature>
<dbReference type="HOGENOM" id="CLU_024694_1_0_1"/>
<evidence type="ECO:0000256" key="17">
    <source>
        <dbReference type="ARBA" id="ARBA00044903"/>
    </source>
</evidence>
<dbReference type="EnsemblProtists" id="PYU1_T010657">
    <property type="protein sequence ID" value="PYU1_T010657"/>
    <property type="gene ID" value="PYU1_G010634"/>
</dbReference>
<comment type="subcellular location">
    <subcellularLocation>
        <location evidence="1">Lysosome membrane</location>
        <topology evidence="1">Multi-pass membrane protein</topology>
    </subcellularLocation>
</comment>
<evidence type="ECO:0000256" key="14">
    <source>
        <dbReference type="ARBA" id="ARBA00044898"/>
    </source>
</evidence>
<evidence type="ECO:0000256" key="19">
    <source>
        <dbReference type="ARBA" id="ARBA00044919"/>
    </source>
</evidence>
<evidence type="ECO:0000256" key="7">
    <source>
        <dbReference type="ARBA" id="ARBA00023228"/>
    </source>
</evidence>
<accession>K3X0A8</accession>
<comment type="function">
    <text evidence="23">Lysosomal dipeptide uniporter that selectively exports lysine, arginine or histidine-containing dipeptides with a net positive charge from the lysosome lumen into the cytosol. Could play a role in a specific type of protein O-glycosylation indirectly regulating macrophages migration and tissue invasion. Also essential for liver homeostasis.</text>
</comment>
<dbReference type="InterPro" id="IPR036259">
    <property type="entry name" value="MFS_trans_sf"/>
</dbReference>
<evidence type="ECO:0000256" key="15">
    <source>
        <dbReference type="ARBA" id="ARBA00044899"/>
    </source>
</evidence>
<evidence type="ECO:0000256" key="12">
    <source>
        <dbReference type="ARBA" id="ARBA00044891"/>
    </source>
</evidence>
<dbReference type="Proteomes" id="UP000019132">
    <property type="component" value="Unassembled WGS sequence"/>
</dbReference>
<feature type="transmembrane region" description="Helical" evidence="25">
    <location>
        <begin position="133"/>
        <end position="157"/>
    </location>
</feature>
<name>K3X0A8_GLOUD</name>
<comment type="catalytic activity">
    <reaction evidence="19">
        <text>L-alanyl-L-lysine(out) = L-alanyl-L-lysine(in)</text>
        <dbReference type="Rhea" id="RHEA:79415"/>
        <dbReference type="ChEBI" id="CHEBI:192470"/>
    </reaction>
</comment>
<comment type="catalytic activity">
    <reaction evidence="14">
        <text>L-aspartyl-L-lysine(out) = L-aspartyl-L-lysine(in)</text>
        <dbReference type="Rhea" id="RHEA:79411"/>
        <dbReference type="ChEBI" id="CHEBI:229953"/>
    </reaction>
</comment>
<evidence type="ECO:0000256" key="21">
    <source>
        <dbReference type="ARBA" id="ARBA00044985"/>
    </source>
</evidence>
<sequence>MGSAHAHAPATPRAKKAALFSSNAHAHAPPLKYVVLLLCSALTLGSTYCYHNPSALKNQLQQHFSATLQKDQYESLLYTVYSTPNVVLPFFGGLLVDKFGAQQMLLVLTSLVLTGQTVLAIGSSMSSFRIMLLGRIIFGFGGESLGVARTTFIATWFKKRELALALGIGNSFFGFASILNNLLSPYFADRFGVSLALWFGAGMCALSVVTTMILIPLDKAARAKNPDMLPNGKPMLETKKPDVKISDIKHFSMVFWMILVASVSIWGSVVPFQTVAGSILLERDFFRHPPPACRRCGEGNYASYTDCHEIVPSCPAFPPYAWPLPNLSVSCKITRAIDQLYCGTDPPFIADSEINCDNPIWRNGPKTQLFCEKKIIAERSAARVMSLPSLISLFASPLFGFGIDHAGNRAMIAIGSSFLVAASQLGIAVSNMSIWVLLFVQGVSSCLYFAAIWPSIPYVVEEHHVGSAYGAIIALGR</sequence>
<dbReference type="EMBL" id="GL376596">
    <property type="status" value="NOT_ANNOTATED_CDS"/>
    <property type="molecule type" value="Genomic_DNA"/>
</dbReference>
<dbReference type="InterPro" id="IPR011701">
    <property type="entry name" value="MFS"/>
</dbReference>
<comment type="catalytic activity">
    <reaction evidence="10">
        <text>L-alpha-aminoacyl-L-arginine(out) = L-alpha-aminoacyl-L-arginine(in)</text>
        <dbReference type="Rhea" id="RHEA:79367"/>
        <dbReference type="ChEBI" id="CHEBI:229968"/>
    </reaction>
</comment>